<sequence>MPSQSGQVTGRSFNCTTTRCSSSSHVSSSPLSHMEPSLRVELCKSTPDQRNSTNAQTNGTKSHHGNRTADLATSAIADSTNRPTDHYRATVVNARVTSYTAILILIYRSILKK</sequence>
<name>A0A922HW73_DERFA</name>
<reference evidence="2" key="2">
    <citation type="journal article" date="2022" name="Res Sq">
        <title>Comparative Genomics Reveals Insights into the Divergent Evolution of Astigmatic Mites and Household Pest Adaptations.</title>
        <authorList>
            <person name="Xiong Q."/>
            <person name="Wan A.T.-Y."/>
            <person name="Liu X.-Y."/>
            <person name="Fung C.S.-H."/>
            <person name="Xiao X."/>
            <person name="Malainual N."/>
            <person name="Hou J."/>
            <person name="Wang L."/>
            <person name="Wang M."/>
            <person name="Yang K."/>
            <person name="Cui Y."/>
            <person name="Leung E."/>
            <person name="Nong W."/>
            <person name="Shin S.-K."/>
            <person name="Au S."/>
            <person name="Jeong K.Y."/>
            <person name="Chew F.T."/>
            <person name="Hui J."/>
            <person name="Leung T.F."/>
            <person name="Tungtrongchitr A."/>
            <person name="Zhong N."/>
            <person name="Liu Z."/>
            <person name="Tsui S."/>
        </authorList>
    </citation>
    <scope>NUCLEOTIDE SEQUENCE</scope>
    <source>
        <strain evidence="2">Derf</strain>
        <tissue evidence="2">Whole organism</tissue>
    </source>
</reference>
<feature type="compositionally biased region" description="Polar residues" evidence="1">
    <location>
        <begin position="46"/>
        <end position="60"/>
    </location>
</feature>
<protein>
    <submittedName>
        <fullName evidence="2">Uncharacterized protein</fullName>
    </submittedName>
</protein>
<feature type="region of interest" description="Disordered" evidence="1">
    <location>
        <begin position="1"/>
        <end position="68"/>
    </location>
</feature>
<dbReference type="Proteomes" id="UP000790347">
    <property type="component" value="Unassembled WGS sequence"/>
</dbReference>
<evidence type="ECO:0000256" key="1">
    <source>
        <dbReference type="SAM" id="MobiDB-lite"/>
    </source>
</evidence>
<feature type="compositionally biased region" description="Low complexity" evidence="1">
    <location>
        <begin position="21"/>
        <end position="32"/>
    </location>
</feature>
<proteinExistence type="predicted"/>
<dbReference type="AlphaFoldDB" id="A0A922HW73"/>
<evidence type="ECO:0000313" key="3">
    <source>
        <dbReference type="Proteomes" id="UP000790347"/>
    </source>
</evidence>
<organism evidence="2 3">
    <name type="scientific">Dermatophagoides farinae</name>
    <name type="common">American house dust mite</name>
    <dbReference type="NCBI Taxonomy" id="6954"/>
    <lineage>
        <taxon>Eukaryota</taxon>
        <taxon>Metazoa</taxon>
        <taxon>Ecdysozoa</taxon>
        <taxon>Arthropoda</taxon>
        <taxon>Chelicerata</taxon>
        <taxon>Arachnida</taxon>
        <taxon>Acari</taxon>
        <taxon>Acariformes</taxon>
        <taxon>Sarcoptiformes</taxon>
        <taxon>Astigmata</taxon>
        <taxon>Psoroptidia</taxon>
        <taxon>Analgoidea</taxon>
        <taxon>Pyroglyphidae</taxon>
        <taxon>Dermatophagoidinae</taxon>
        <taxon>Dermatophagoides</taxon>
    </lineage>
</organism>
<gene>
    <name evidence="2" type="ORF">DERF_010979</name>
</gene>
<reference evidence="2" key="1">
    <citation type="submission" date="2013-05" db="EMBL/GenBank/DDBJ databases">
        <authorList>
            <person name="Yim A.K.Y."/>
            <person name="Chan T.F."/>
            <person name="Ji K.M."/>
            <person name="Liu X.Y."/>
            <person name="Zhou J.W."/>
            <person name="Li R.Q."/>
            <person name="Yang K.Y."/>
            <person name="Li J."/>
            <person name="Li M."/>
            <person name="Law P.T.W."/>
            <person name="Wu Y.L."/>
            <person name="Cai Z.L."/>
            <person name="Qin H."/>
            <person name="Bao Y."/>
            <person name="Leung R.K.K."/>
            <person name="Ng P.K.S."/>
            <person name="Zou J."/>
            <person name="Zhong X.J."/>
            <person name="Ran P.X."/>
            <person name="Zhong N.S."/>
            <person name="Liu Z.G."/>
            <person name="Tsui S.K.W."/>
        </authorList>
    </citation>
    <scope>NUCLEOTIDE SEQUENCE</scope>
    <source>
        <strain evidence="2">Derf</strain>
        <tissue evidence="2">Whole organism</tissue>
    </source>
</reference>
<dbReference type="EMBL" id="ASGP02000005">
    <property type="protein sequence ID" value="KAH9506237.1"/>
    <property type="molecule type" value="Genomic_DNA"/>
</dbReference>
<accession>A0A922HW73</accession>
<feature type="compositionally biased region" description="Polar residues" evidence="1">
    <location>
        <begin position="1"/>
        <end position="20"/>
    </location>
</feature>
<evidence type="ECO:0000313" key="2">
    <source>
        <dbReference type="EMBL" id="KAH9506237.1"/>
    </source>
</evidence>
<comment type="caution">
    <text evidence="2">The sequence shown here is derived from an EMBL/GenBank/DDBJ whole genome shotgun (WGS) entry which is preliminary data.</text>
</comment>
<keyword evidence="3" id="KW-1185">Reference proteome</keyword>